<reference evidence="1 2" key="1">
    <citation type="submission" date="2015-09" db="EMBL/GenBank/DDBJ databases">
        <title>Draft genome of a European isolate of the apple canker pathogen Neonectria ditissima.</title>
        <authorList>
            <person name="Gomez-Cortecero A."/>
            <person name="Harrison R.J."/>
            <person name="Armitage A.D."/>
        </authorList>
    </citation>
    <scope>NUCLEOTIDE SEQUENCE [LARGE SCALE GENOMIC DNA]</scope>
    <source>
        <strain evidence="1 2">R09/05</strain>
    </source>
</reference>
<protein>
    <submittedName>
        <fullName evidence="1">Uncharacterized protein</fullName>
    </submittedName>
</protein>
<organism evidence="1 2">
    <name type="scientific">Neonectria ditissima</name>
    <dbReference type="NCBI Taxonomy" id="78410"/>
    <lineage>
        <taxon>Eukaryota</taxon>
        <taxon>Fungi</taxon>
        <taxon>Dikarya</taxon>
        <taxon>Ascomycota</taxon>
        <taxon>Pezizomycotina</taxon>
        <taxon>Sordariomycetes</taxon>
        <taxon>Hypocreomycetidae</taxon>
        <taxon>Hypocreales</taxon>
        <taxon>Nectriaceae</taxon>
        <taxon>Neonectria</taxon>
    </lineage>
</organism>
<proteinExistence type="predicted"/>
<name>A0A0P7AJF9_9HYPO</name>
<gene>
    <name evidence="1" type="ORF">AK830_g8927</name>
</gene>
<keyword evidence="2" id="KW-1185">Reference proteome</keyword>
<evidence type="ECO:0000313" key="1">
    <source>
        <dbReference type="EMBL" id="KPM37641.1"/>
    </source>
</evidence>
<dbReference type="AlphaFoldDB" id="A0A0P7AJF9"/>
<accession>A0A0P7AJF9</accession>
<dbReference type="EMBL" id="LKCW01000159">
    <property type="protein sequence ID" value="KPM37641.1"/>
    <property type="molecule type" value="Genomic_DNA"/>
</dbReference>
<dbReference type="OrthoDB" id="5427059at2759"/>
<sequence>MASITSLPLHLVSDILCMLGNIEHLPAALLSNRIFYTAYLDTPSLAVDILRLQLPDDLLGLALAAHASQKRIRDKHGVDAARFLTECYDRPSSAQAHLALDDALQISRVDDALAQLRGEFCETTLRKLHGLRRDEPMSAALSAGELYRVSRALYRFQIYGNLFLDAGEASGHGEAHKALFFDRHSPWVNEQLACICDYLETRLSGVMLTILSATPACRDVMVNGFEVGGNLTDWLAERSQLFEEQRCLSLPLPRLHQILQASTREEWEASLSGMNNLCQSCLEEDLATFNRGKRPEAAHGIWREEDMDKLAQQVDADDATDDHPRSIWSKVYYDRMHGRFRFGEHAISAMRFVYGLRGIGYVIWDGQRMQDEAFQCGGWHSFTAPLSGTCIFAIHVSDAANQEDRAAILPGYA</sequence>
<evidence type="ECO:0000313" key="2">
    <source>
        <dbReference type="Proteomes" id="UP000050424"/>
    </source>
</evidence>
<dbReference type="Proteomes" id="UP000050424">
    <property type="component" value="Unassembled WGS sequence"/>
</dbReference>
<dbReference type="STRING" id="78410.A0A0P7AJF9"/>
<comment type="caution">
    <text evidence="1">The sequence shown here is derived from an EMBL/GenBank/DDBJ whole genome shotgun (WGS) entry which is preliminary data.</text>
</comment>